<evidence type="ECO:0000313" key="2">
    <source>
        <dbReference type="EMBL" id="QPQ91004.1"/>
    </source>
</evidence>
<reference evidence="2 4" key="1">
    <citation type="submission" date="2020-12" db="EMBL/GenBank/DDBJ databases">
        <title>FDA dAtabase for Regulatory Grade micrObial Sequences (FDA-ARGOS): Supporting development and validation of Infectious Disease Dx tests.</title>
        <authorList>
            <person name="Minogue T."/>
            <person name="Wolcott M."/>
            <person name="Wasieloski L."/>
            <person name="Aguilar W."/>
            <person name="Moore D."/>
            <person name="Jaissle J."/>
            <person name="Tallon L."/>
            <person name="Sadzewicz L."/>
            <person name="Zhao X."/>
            <person name="Boylan J."/>
            <person name="Ott S."/>
            <person name="Bowen H."/>
            <person name="Vavikolanu K."/>
            <person name="Mehta A."/>
            <person name="Aluvathingal J."/>
            <person name="Nadendla S."/>
            <person name="Yan Y."/>
            <person name="Sichtig H."/>
        </authorList>
    </citation>
    <scope>NUCLEOTIDE SEQUENCE [LARGE SCALE GENOMIC DNA]</scope>
    <source>
        <strain evidence="2 4">FDAARGOS_949</strain>
    </source>
</reference>
<evidence type="ECO:0000313" key="5">
    <source>
        <dbReference type="Proteomes" id="UP001056386"/>
    </source>
</evidence>
<sequence>MTLPTPDAALSHLDNAIWRALTTCQAGIALGGDLARRFEPAISPFGALAADTPQAWRALAALMAPGETVKMFGTTPWRPPGDFEIEGQGTLNQMILRVPCEDGEHHADGGIERLGAGHAREIAELVALAQPGPFTPRTPEMGRYYGILQHGALVAMAGERLHLPGFTEISAVCVHPGHRGRRYAERLVRFAAKQIAARAEMPFLHVFAANTGAIALYGKLGFALRRPLQAVTLARR</sequence>
<dbReference type="SUPFAM" id="SSF55729">
    <property type="entry name" value="Acyl-CoA N-acyltransferases (Nat)"/>
    <property type="match status" value="1"/>
</dbReference>
<dbReference type="EMBL" id="CP099583">
    <property type="protein sequence ID" value="USS42957.1"/>
    <property type="molecule type" value="Genomic_DNA"/>
</dbReference>
<evidence type="ECO:0000313" key="3">
    <source>
        <dbReference type="EMBL" id="USS42957.1"/>
    </source>
</evidence>
<dbReference type="GeneID" id="45693665"/>
<dbReference type="Proteomes" id="UP000594892">
    <property type="component" value="Chromosome 1"/>
</dbReference>
<organism evidence="2 4">
    <name type="scientific">Burkholderia glumae</name>
    <name type="common">Pseudomonas glumae</name>
    <dbReference type="NCBI Taxonomy" id="337"/>
    <lineage>
        <taxon>Bacteria</taxon>
        <taxon>Pseudomonadati</taxon>
        <taxon>Pseudomonadota</taxon>
        <taxon>Betaproteobacteria</taxon>
        <taxon>Burkholderiales</taxon>
        <taxon>Burkholderiaceae</taxon>
        <taxon>Burkholderia</taxon>
    </lineage>
</organism>
<dbReference type="PROSITE" id="PS51186">
    <property type="entry name" value="GNAT"/>
    <property type="match status" value="1"/>
</dbReference>
<evidence type="ECO:0000313" key="4">
    <source>
        <dbReference type="Proteomes" id="UP000594892"/>
    </source>
</evidence>
<feature type="domain" description="N-acetyltransferase" evidence="1">
    <location>
        <begin position="93"/>
        <end position="236"/>
    </location>
</feature>
<keyword evidence="3" id="KW-0012">Acyltransferase</keyword>
<dbReference type="GO" id="GO:0016747">
    <property type="term" value="F:acyltransferase activity, transferring groups other than amino-acyl groups"/>
    <property type="evidence" value="ECO:0007669"/>
    <property type="project" value="InterPro"/>
</dbReference>
<dbReference type="CDD" id="cd04301">
    <property type="entry name" value="NAT_SF"/>
    <property type="match status" value="1"/>
</dbReference>
<gene>
    <name evidence="2" type="ORF">I6H06_04555</name>
    <name evidence="3" type="ORF">NFI99_00225</name>
</gene>
<evidence type="ECO:0000259" key="1">
    <source>
        <dbReference type="PROSITE" id="PS51186"/>
    </source>
</evidence>
<dbReference type="Proteomes" id="UP001056386">
    <property type="component" value="Chromosome 2"/>
</dbReference>
<dbReference type="EC" id="2.3.1.-" evidence="3"/>
<dbReference type="EMBL" id="CP065600">
    <property type="protein sequence ID" value="QPQ91004.1"/>
    <property type="molecule type" value="Genomic_DNA"/>
</dbReference>
<dbReference type="Gene3D" id="3.40.630.30">
    <property type="match status" value="1"/>
</dbReference>
<dbReference type="AlphaFoldDB" id="A0AAP9XZJ9"/>
<keyword evidence="5" id="KW-1185">Reference proteome</keyword>
<dbReference type="InterPro" id="IPR000182">
    <property type="entry name" value="GNAT_dom"/>
</dbReference>
<dbReference type="InterPro" id="IPR016181">
    <property type="entry name" value="Acyl_CoA_acyltransferase"/>
</dbReference>
<keyword evidence="3" id="KW-0808">Transferase</keyword>
<dbReference type="Pfam" id="PF08445">
    <property type="entry name" value="FR47"/>
    <property type="match status" value="1"/>
</dbReference>
<dbReference type="RefSeq" id="WP_012732940.1">
    <property type="nucleotide sequence ID" value="NZ_CP021075.1"/>
</dbReference>
<proteinExistence type="predicted"/>
<protein>
    <submittedName>
        <fullName evidence="2">GNAT family N-acetyltransferase</fullName>
        <ecNumber evidence="3">2.3.1.-</ecNumber>
    </submittedName>
</protein>
<dbReference type="InterPro" id="IPR013653">
    <property type="entry name" value="GCN5-like_dom"/>
</dbReference>
<reference evidence="3" key="2">
    <citation type="submission" date="2022-06" db="EMBL/GenBank/DDBJ databases">
        <title>Draft genome sequence of Burkholderia glumae strain GR20004 isolated from rice panicle showing bacterial panicle blight.</title>
        <authorList>
            <person name="Choi S.Y."/>
            <person name="Lee Y.H."/>
        </authorList>
    </citation>
    <scope>NUCLEOTIDE SEQUENCE</scope>
    <source>
        <strain evidence="3">GR20004</strain>
    </source>
</reference>
<name>A0AAP9XZJ9_BURGL</name>
<accession>A0AAP9XZJ9</accession>